<evidence type="ECO:0000256" key="4">
    <source>
        <dbReference type="ARBA" id="ARBA00022741"/>
    </source>
</evidence>
<organism evidence="12 13">
    <name type="scientific">Roseibium limicola</name>
    <dbReference type="NCBI Taxonomy" id="2816037"/>
    <lineage>
        <taxon>Bacteria</taxon>
        <taxon>Pseudomonadati</taxon>
        <taxon>Pseudomonadota</taxon>
        <taxon>Alphaproteobacteria</taxon>
        <taxon>Hyphomicrobiales</taxon>
        <taxon>Stappiaceae</taxon>
        <taxon>Roseibium</taxon>
    </lineage>
</organism>
<dbReference type="SUPFAM" id="SSF53067">
    <property type="entry name" value="Actin-like ATPase domain"/>
    <property type="match status" value="2"/>
</dbReference>
<protein>
    <recommendedName>
        <fullName evidence="8 9">Xylulose kinase</fullName>
        <shortName evidence="8 9">Xylulokinase</shortName>
        <ecNumber evidence="8 9">2.7.1.17</ecNumber>
    </recommendedName>
</protein>
<dbReference type="InterPro" id="IPR050406">
    <property type="entry name" value="FGGY_Carb_Kinase"/>
</dbReference>
<keyword evidence="5 8" id="KW-0418">Kinase</keyword>
<dbReference type="GO" id="GO:0042732">
    <property type="term" value="P:D-xylose metabolic process"/>
    <property type="evidence" value="ECO:0007669"/>
    <property type="project" value="UniProtKB-KW"/>
</dbReference>
<dbReference type="NCBIfam" id="TIGR01312">
    <property type="entry name" value="XylB"/>
    <property type="match status" value="1"/>
</dbReference>
<dbReference type="RefSeq" id="WP_206941997.1">
    <property type="nucleotide sequence ID" value="NZ_JAFLNF010000006.1"/>
</dbReference>
<evidence type="ECO:0000256" key="5">
    <source>
        <dbReference type="ARBA" id="ARBA00022777"/>
    </source>
</evidence>
<dbReference type="InterPro" id="IPR018484">
    <property type="entry name" value="FGGY_N"/>
</dbReference>
<feature type="domain" description="Carbohydrate kinase FGGY C-terminal" evidence="11">
    <location>
        <begin position="253"/>
        <end position="436"/>
    </location>
</feature>
<dbReference type="Pfam" id="PF02782">
    <property type="entry name" value="FGGY_C"/>
    <property type="match status" value="1"/>
</dbReference>
<evidence type="ECO:0000259" key="11">
    <source>
        <dbReference type="Pfam" id="PF02782"/>
    </source>
</evidence>
<dbReference type="HAMAP" id="MF_02220">
    <property type="entry name" value="XylB"/>
    <property type="match status" value="1"/>
</dbReference>
<dbReference type="GO" id="GO:0005998">
    <property type="term" value="P:xylulose catabolic process"/>
    <property type="evidence" value="ECO:0007669"/>
    <property type="project" value="UniProtKB-UniRule"/>
</dbReference>
<feature type="site" description="Important for activity" evidence="8">
    <location>
        <position position="6"/>
    </location>
</feature>
<comment type="catalytic activity">
    <reaction evidence="8 9">
        <text>D-xylulose + ATP = D-xylulose 5-phosphate + ADP + H(+)</text>
        <dbReference type="Rhea" id="RHEA:10964"/>
        <dbReference type="ChEBI" id="CHEBI:15378"/>
        <dbReference type="ChEBI" id="CHEBI:17140"/>
        <dbReference type="ChEBI" id="CHEBI:30616"/>
        <dbReference type="ChEBI" id="CHEBI:57737"/>
        <dbReference type="ChEBI" id="CHEBI:456216"/>
        <dbReference type="EC" id="2.7.1.17"/>
    </reaction>
</comment>
<evidence type="ECO:0000256" key="7">
    <source>
        <dbReference type="ARBA" id="ARBA00023277"/>
    </source>
</evidence>
<dbReference type="PROSITE" id="PS00933">
    <property type="entry name" value="FGGY_KINASES_1"/>
    <property type="match status" value="1"/>
</dbReference>
<comment type="caution">
    <text evidence="12">The sequence shown here is derived from an EMBL/GenBank/DDBJ whole genome shotgun (WGS) entry which is preliminary data.</text>
</comment>
<dbReference type="GO" id="GO:0004856">
    <property type="term" value="F:D-xylulokinase activity"/>
    <property type="evidence" value="ECO:0007669"/>
    <property type="project" value="UniProtKB-UniRule"/>
</dbReference>
<evidence type="ECO:0000256" key="9">
    <source>
        <dbReference type="RuleBase" id="RU364073"/>
    </source>
</evidence>
<reference evidence="12" key="1">
    <citation type="submission" date="2021-03" db="EMBL/GenBank/DDBJ databases">
        <title>Roseibium sp. CAU 1637 isolated from Incheon.</title>
        <authorList>
            <person name="Kim W."/>
        </authorList>
    </citation>
    <scope>NUCLEOTIDE SEQUENCE</scope>
    <source>
        <strain evidence="12">CAU 1637</strain>
    </source>
</reference>
<dbReference type="Gene3D" id="3.30.420.40">
    <property type="match status" value="2"/>
</dbReference>
<feature type="binding site" evidence="8">
    <location>
        <begin position="79"/>
        <end position="80"/>
    </location>
    <ligand>
        <name>substrate</name>
    </ligand>
</feature>
<dbReference type="Proteomes" id="UP000664779">
    <property type="component" value="Unassembled WGS sequence"/>
</dbReference>
<name>A0A939EPS7_9HYPH</name>
<dbReference type="CDD" id="cd07808">
    <property type="entry name" value="ASKHA_NBD_FGGY_EcXK-like"/>
    <property type="match status" value="1"/>
</dbReference>
<dbReference type="InterPro" id="IPR006000">
    <property type="entry name" value="Xylulokinase"/>
</dbReference>
<dbReference type="InterPro" id="IPR000577">
    <property type="entry name" value="Carb_kinase_FGGY"/>
</dbReference>
<keyword evidence="6 8" id="KW-0067">ATP-binding</keyword>
<dbReference type="InterPro" id="IPR018483">
    <property type="entry name" value="Carb_kinase_FGGY_CS"/>
</dbReference>
<keyword evidence="4 8" id="KW-0547">Nucleotide-binding</keyword>
<dbReference type="InterPro" id="IPR043129">
    <property type="entry name" value="ATPase_NBD"/>
</dbReference>
<keyword evidence="13" id="KW-1185">Reference proteome</keyword>
<dbReference type="EC" id="2.7.1.17" evidence="8 9"/>
<evidence type="ECO:0000256" key="3">
    <source>
        <dbReference type="ARBA" id="ARBA00022679"/>
    </source>
</evidence>
<dbReference type="PIRSF" id="PIRSF000538">
    <property type="entry name" value="GlpK"/>
    <property type="match status" value="1"/>
</dbReference>
<proteinExistence type="inferred from homology"/>
<keyword evidence="7 8" id="KW-0119">Carbohydrate metabolism</keyword>
<evidence type="ECO:0000313" key="13">
    <source>
        <dbReference type="Proteomes" id="UP000664779"/>
    </source>
</evidence>
<evidence type="ECO:0000256" key="1">
    <source>
        <dbReference type="ARBA" id="ARBA00009156"/>
    </source>
</evidence>
<feature type="active site" description="Proton acceptor" evidence="8">
    <location>
        <position position="236"/>
    </location>
</feature>
<comment type="similarity">
    <text evidence="1 8 9">Belongs to the FGGY kinase family.</text>
</comment>
<dbReference type="PANTHER" id="PTHR43095:SF6">
    <property type="entry name" value="XYLULOSE KINASE"/>
    <property type="match status" value="1"/>
</dbReference>
<dbReference type="EMBL" id="JAFLNF010000006">
    <property type="protein sequence ID" value="MBO0346362.1"/>
    <property type="molecule type" value="Genomic_DNA"/>
</dbReference>
<sequence length="483" mass="51213">MYIGLDIGTSSVKAILLSADQQLVAQATAELTVERPHSSWSEQDPRSWWDGCLKTMDEIAAQVPQAMAEVQGIGLSGHMHGATLIDANDKPLRPCILWNDGRSASQCVDLEAREPKFLSLGGNRVMPGFTAPKLQWVRENEPEIFAKVAKVLLPKDYVRLCLIGDYVGEMSDCAGTLWLDVAKRDWSDELLAATGLTREHMPRLVEGSEVSGSLLPELCQRWGMKSAPVIAGGGGDNAASACGVGAVEPGSGFVSLGTSGVVFVTNDKFSPNVESAVHAFCHAVPDTWHQMGVILSATDSLNWLAKTLDASPAELTAELGSVSGPSEVLFMPYLGGERTPHNDVGIRAGFYGISHGTDRKAMTHAVMDGVAFALMDCMEALKAGGSSAARLTAVGGGSRSNAWLEIIASLLDVTIDVPADGDFGASLGAARLGQAAAMGTTEGIFTPPPIKVSVAPREELKKKYADAYARWKNLYPALKQAGF</sequence>
<dbReference type="InterPro" id="IPR018485">
    <property type="entry name" value="FGGY_C"/>
</dbReference>
<accession>A0A939EPS7</accession>
<evidence type="ECO:0000313" key="12">
    <source>
        <dbReference type="EMBL" id="MBO0346362.1"/>
    </source>
</evidence>
<evidence type="ECO:0000256" key="2">
    <source>
        <dbReference type="ARBA" id="ARBA00022629"/>
    </source>
</evidence>
<comment type="function">
    <text evidence="8">Catalyzes the phosphorylation of D-xylulose to D-xylulose 5-phosphate.</text>
</comment>
<dbReference type="Pfam" id="PF00370">
    <property type="entry name" value="FGGY_N"/>
    <property type="match status" value="1"/>
</dbReference>
<dbReference type="GO" id="GO:0005524">
    <property type="term" value="F:ATP binding"/>
    <property type="evidence" value="ECO:0007669"/>
    <property type="project" value="UniProtKB-UniRule"/>
</dbReference>
<dbReference type="PANTHER" id="PTHR43095">
    <property type="entry name" value="SUGAR KINASE"/>
    <property type="match status" value="1"/>
</dbReference>
<evidence type="ECO:0000259" key="10">
    <source>
        <dbReference type="Pfam" id="PF00370"/>
    </source>
</evidence>
<evidence type="ECO:0000256" key="6">
    <source>
        <dbReference type="ARBA" id="ARBA00022840"/>
    </source>
</evidence>
<feature type="domain" description="Carbohydrate kinase FGGY N-terminal" evidence="10">
    <location>
        <begin position="1"/>
        <end position="243"/>
    </location>
</feature>
<keyword evidence="3 8" id="KW-0808">Transferase</keyword>
<evidence type="ECO:0000256" key="8">
    <source>
        <dbReference type="HAMAP-Rule" id="MF_02220"/>
    </source>
</evidence>
<dbReference type="AlphaFoldDB" id="A0A939EPS7"/>
<gene>
    <name evidence="8 9 12" type="primary">xylB</name>
    <name evidence="12" type="ORF">J0X15_14100</name>
</gene>
<keyword evidence="2 8" id="KW-0859">Xylose metabolism</keyword>